<keyword evidence="2" id="KW-1185">Reference proteome</keyword>
<dbReference type="EMBL" id="JOTM01000027">
    <property type="protein sequence ID" value="KEK22632.1"/>
    <property type="molecule type" value="Genomic_DNA"/>
</dbReference>
<comment type="caution">
    <text evidence="1">The sequence shown here is derived from an EMBL/GenBank/DDBJ whole genome shotgun (WGS) entry which is preliminary data.</text>
</comment>
<reference evidence="1 2" key="1">
    <citation type="submission" date="2014-06" db="EMBL/GenBank/DDBJ databases">
        <title>Draft genome sequence of Bacillus gaemokensis JCM 15801 (MCCC 1A00707).</title>
        <authorList>
            <person name="Lai Q."/>
            <person name="Liu Y."/>
            <person name="Shao Z."/>
        </authorList>
    </citation>
    <scope>NUCLEOTIDE SEQUENCE [LARGE SCALE GENOMIC DNA]</scope>
    <source>
        <strain evidence="1 2">JCM 15801</strain>
    </source>
</reference>
<organism evidence="1 2">
    <name type="scientific">Bacillus gaemokensis</name>
    <dbReference type="NCBI Taxonomy" id="574375"/>
    <lineage>
        <taxon>Bacteria</taxon>
        <taxon>Bacillati</taxon>
        <taxon>Bacillota</taxon>
        <taxon>Bacilli</taxon>
        <taxon>Bacillales</taxon>
        <taxon>Bacillaceae</taxon>
        <taxon>Bacillus</taxon>
        <taxon>Bacillus cereus group</taxon>
    </lineage>
</organism>
<name>A0A073K837_9BACI</name>
<sequence>MAERHLAAHEFMSYPPLAFILRFGFSPWNDAIRKRKLQIGPTLSEASKSAGLGTHHVITSDKLEELYRNVAKGTKDLRFATEYQNIFP</sequence>
<evidence type="ECO:0000313" key="1">
    <source>
        <dbReference type="EMBL" id="KEK22632.1"/>
    </source>
</evidence>
<evidence type="ECO:0000313" key="2">
    <source>
        <dbReference type="Proteomes" id="UP000027778"/>
    </source>
</evidence>
<gene>
    <name evidence="1" type="ORF">BAGA_16805</name>
</gene>
<dbReference type="Proteomes" id="UP000027778">
    <property type="component" value="Unassembled WGS sequence"/>
</dbReference>
<dbReference type="AlphaFoldDB" id="A0A073K837"/>
<protein>
    <submittedName>
        <fullName evidence="1">Uncharacterized protein</fullName>
    </submittedName>
</protein>
<proteinExistence type="predicted"/>
<accession>A0A073K837</accession>